<keyword evidence="8 11" id="KW-1133">Transmembrane helix</keyword>
<dbReference type="PANTHER" id="PTHR45436:SF16">
    <property type="entry name" value="HISTIDINE KINASE"/>
    <property type="match status" value="1"/>
</dbReference>
<protein>
    <recommendedName>
        <fullName evidence="3">histidine kinase</fullName>
        <ecNumber evidence="3">2.7.13.3</ecNumber>
    </recommendedName>
</protein>
<evidence type="ECO:0000256" key="9">
    <source>
        <dbReference type="ARBA" id="ARBA00023012"/>
    </source>
</evidence>
<keyword evidence="7" id="KW-0418">Kinase</keyword>
<proteinExistence type="predicted"/>
<keyword evidence="15" id="KW-1185">Reference proteome</keyword>
<dbReference type="SMART" id="SM00387">
    <property type="entry name" value="HATPase_c"/>
    <property type="match status" value="1"/>
</dbReference>
<evidence type="ECO:0000313" key="15">
    <source>
        <dbReference type="Proteomes" id="UP001056649"/>
    </source>
</evidence>
<evidence type="ECO:0000256" key="10">
    <source>
        <dbReference type="ARBA" id="ARBA00023136"/>
    </source>
</evidence>
<comment type="subcellular location">
    <subcellularLocation>
        <location evidence="2">Membrane</location>
    </subcellularLocation>
</comment>
<organism evidence="14 15">
    <name type="scientific">Candidatus Endoriftia persephonae</name>
    <dbReference type="NCBI Taxonomy" id="393765"/>
    <lineage>
        <taxon>Bacteria</taxon>
        <taxon>Pseudomonadati</taxon>
        <taxon>Pseudomonadota</taxon>
        <taxon>Gammaproteobacteria</taxon>
        <taxon>Chromatiales</taxon>
        <taxon>Sedimenticolaceae</taxon>
        <taxon>Candidatus Endoriftia</taxon>
    </lineage>
</organism>
<evidence type="ECO:0000259" key="13">
    <source>
        <dbReference type="PROSITE" id="PS50885"/>
    </source>
</evidence>
<dbReference type="Proteomes" id="UP001056649">
    <property type="component" value="Chromosome"/>
</dbReference>
<dbReference type="Pfam" id="PF02518">
    <property type="entry name" value="HATPase_c"/>
    <property type="match status" value="1"/>
</dbReference>
<dbReference type="InterPro" id="IPR003661">
    <property type="entry name" value="HisK_dim/P_dom"/>
</dbReference>
<dbReference type="CDD" id="cd00075">
    <property type="entry name" value="HATPase"/>
    <property type="match status" value="1"/>
</dbReference>
<keyword evidence="4" id="KW-0597">Phosphoprotein</keyword>
<dbReference type="EMBL" id="CP090569">
    <property type="protein sequence ID" value="USF86320.1"/>
    <property type="molecule type" value="Genomic_DNA"/>
</dbReference>
<keyword evidence="6 11" id="KW-0812">Transmembrane</keyword>
<dbReference type="CDD" id="cd00082">
    <property type="entry name" value="HisKA"/>
    <property type="match status" value="1"/>
</dbReference>
<keyword evidence="5" id="KW-0808">Transferase</keyword>
<dbReference type="InterPro" id="IPR003660">
    <property type="entry name" value="HAMP_dom"/>
</dbReference>
<dbReference type="InterPro" id="IPR036890">
    <property type="entry name" value="HATPase_C_sf"/>
</dbReference>
<feature type="domain" description="Histidine kinase" evidence="12">
    <location>
        <begin position="217"/>
        <end position="417"/>
    </location>
</feature>
<dbReference type="PRINTS" id="PR00344">
    <property type="entry name" value="BCTRLSENSOR"/>
</dbReference>
<dbReference type="AlphaFoldDB" id="A0A9J6ZUE0"/>
<evidence type="ECO:0000256" key="1">
    <source>
        <dbReference type="ARBA" id="ARBA00000085"/>
    </source>
</evidence>
<accession>A0A9J6ZUE0</accession>
<sequence length="417" mass="46693">MRFRASLRYRVALAFTLLGMLVSVGLAGSLYLLAIDMEARLIAETLSAELEDYMVRFEADPRALPPASTMIHTYVFLPGTMGVPEALRELPAGLHQVHMEGKEYYAEVRLNDERHFIVLYDAEQIRHRENQFELFLGIGMLVMTLASALLGFWLARRVISPVRELATRVSTLCPEAHGAPLAGDFPHDEVGTLASEFDAYLQRLAAFIEREQSFTADVSHELRTPLAVIEGAVDVLLEDPGMDAARRSRVERIARSAHDMSELVTVLLLLAREERGDRVAEYDCAVGEMLQQVVEEHRHLLHRKSLEIKLDIQAQMSLSVACPMLRVVLANLIRNAIAYTDRGQVHVSLDGAGISVKDTGIGISEQQMQRIFDRYYTGPTGGECIGLSLVKRICRRYGWSIDIESHEGLGTIFRLSF</sequence>
<comment type="catalytic activity">
    <reaction evidence="1">
        <text>ATP + protein L-histidine = ADP + protein N-phospho-L-histidine.</text>
        <dbReference type="EC" id="2.7.13.3"/>
    </reaction>
</comment>
<dbReference type="Gene3D" id="6.10.340.10">
    <property type="match status" value="1"/>
</dbReference>
<keyword evidence="10 11" id="KW-0472">Membrane</keyword>
<dbReference type="InterPro" id="IPR050428">
    <property type="entry name" value="TCS_sensor_his_kinase"/>
</dbReference>
<dbReference type="KEGG" id="eps:L0Y14_09185"/>
<dbReference type="RefSeq" id="WP_040818629.1">
    <property type="nucleotide sequence ID" value="NZ_CP090569.1"/>
</dbReference>
<dbReference type="InterPro" id="IPR005467">
    <property type="entry name" value="His_kinase_dom"/>
</dbReference>
<evidence type="ECO:0000256" key="4">
    <source>
        <dbReference type="ARBA" id="ARBA00022553"/>
    </source>
</evidence>
<feature type="domain" description="HAMP" evidence="13">
    <location>
        <begin position="156"/>
        <end position="209"/>
    </location>
</feature>
<dbReference type="Gene3D" id="1.10.287.130">
    <property type="match status" value="1"/>
</dbReference>
<dbReference type="EC" id="2.7.13.3" evidence="3"/>
<dbReference type="InterPro" id="IPR003594">
    <property type="entry name" value="HATPase_dom"/>
</dbReference>
<evidence type="ECO:0000256" key="8">
    <source>
        <dbReference type="ARBA" id="ARBA00022989"/>
    </source>
</evidence>
<evidence type="ECO:0000256" key="6">
    <source>
        <dbReference type="ARBA" id="ARBA00022692"/>
    </source>
</evidence>
<evidence type="ECO:0000256" key="5">
    <source>
        <dbReference type="ARBA" id="ARBA00022679"/>
    </source>
</evidence>
<name>A0A9J6ZUE0_9GAMM</name>
<dbReference type="SUPFAM" id="SSF47384">
    <property type="entry name" value="Homodimeric domain of signal transducing histidine kinase"/>
    <property type="match status" value="1"/>
</dbReference>
<evidence type="ECO:0000256" key="3">
    <source>
        <dbReference type="ARBA" id="ARBA00012438"/>
    </source>
</evidence>
<dbReference type="Pfam" id="PF00512">
    <property type="entry name" value="HisKA"/>
    <property type="match status" value="1"/>
</dbReference>
<dbReference type="PANTHER" id="PTHR45436">
    <property type="entry name" value="SENSOR HISTIDINE KINASE YKOH"/>
    <property type="match status" value="1"/>
</dbReference>
<evidence type="ECO:0000313" key="14">
    <source>
        <dbReference type="EMBL" id="USF86320.1"/>
    </source>
</evidence>
<dbReference type="PROSITE" id="PS50109">
    <property type="entry name" value="HIS_KIN"/>
    <property type="match status" value="1"/>
</dbReference>
<reference evidence="14" key="1">
    <citation type="journal article" date="2022" name="Mol. Ecol. Resour.">
        <title>The complete and closed genome of the facultative generalist Candidatus Endoriftia persephone from deep-sea hydrothermal vents.</title>
        <authorList>
            <person name="de Oliveira A.L."/>
            <person name="Srivastava A."/>
            <person name="Espada-Hinojosa S."/>
            <person name="Bright M."/>
        </authorList>
    </citation>
    <scope>NUCLEOTIDE SEQUENCE</scope>
    <source>
        <strain evidence="14">Tica-EPR-9o50.N</strain>
    </source>
</reference>
<evidence type="ECO:0000256" key="11">
    <source>
        <dbReference type="SAM" id="Phobius"/>
    </source>
</evidence>
<feature type="transmembrane region" description="Helical" evidence="11">
    <location>
        <begin position="134"/>
        <end position="155"/>
    </location>
</feature>
<dbReference type="SMART" id="SM00388">
    <property type="entry name" value="HisKA"/>
    <property type="match status" value="1"/>
</dbReference>
<keyword evidence="14" id="KW-0067">ATP-binding</keyword>
<dbReference type="GO" id="GO:0005524">
    <property type="term" value="F:ATP binding"/>
    <property type="evidence" value="ECO:0007669"/>
    <property type="project" value="UniProtKB-KW"/>
</dbReference>
<gene>
    <name evidence="14" type="ORF">L0Y14_09185</name>
</gene>
<dbReference type="GO" id="GO:0005886">
    <property type="term" value="C:plasma membrane"/>
    <property type="evidence" value="ECO:0007669"/>
    <property type="project" value="TreeGrafter"/>
</dbReference>
<dbReference type="InterPro" id="IPR004358">
    <property type="entry name" value="Sig_transdc_His_kin-like_C"/>
</dbReference>
<dbReference type="InterPro" id="IPR036097">
    <property type="entry name" value="HisK_dim/P_sf"/>
</dbReference>
<dbReference type="SUPFAM" id="SSF55874">
    <property type="entry name" value="ATPase domain of HSP90 chaperone/DNA topoisomerase II/histidine kinase"/>
    <property type="match status" value="1"/>
</dbReference>
<dbReference type="GO" id="GO:0000155">
    <property type="term" value="F:phosphorelay sensor kinase activity"/>
    <property type="evidence" value="ECO:0007669"/>
    <property type="project" value="InterPro"/>
</dbReference>
<dbReference type="Gene3D" id="3.30.565.10">
    <property type="entry name" value="Histidine kinase-like ATPase, C-terminal domain"/>
    <property type="match status" value="1"/>
</dbReference>
<evidence type="ECO:0000256" key="7">
    <source>
        <dbReference type="ARBA" id="ARBA00022777"/>
    </source>
</evidence>
<evidence type="ECO:0000259" key="12">
    <source>
        <dbReference type="PROSITE" id="PS50109"/>
    </source>
</evidence>
<dbReference type="PROSITE" id="PS50885">
    <property type="entry name" value="HAMP"/>
    <property type="match status" value="1"/>
</dbReference>
<keyword evidence="9" id="KW-0902">Two-component regulatory system</keyword>
<keyword evidence="14" id="KW-0547">Nucleotide-binding</keyword>
<evidence type="ECO:0000256" key="2">
    <source>
        <dbReference type="ARBA" id="ARBA00004370"/>
    </source>
</evidence>